<organism evidence="13 14">
    <name type="scientific">Quillaja saponaria</name>
    <name type="common">Soap bark tree</name>
    <dbReference type="NCBI Taxonomy" id="32244"/>
    <lineage>
        <taxon>Eukaryota</taxon>
        <taxon>Viridiplantae</taxon>
        <taxon>Streptophyta</taxon>
        <taxon>Embryophyta</taxon>
        <taxon>Tracheophyta</taxon>
        <taxon>Spermatophyta</taxon>
        <taxon>Magnoliopsida</taxon>
        <taxon>eudicotyledons</taxon>
        <taxon>Gunneridae</taxon>
        <taxon>Pentapetalae</taxon>
        <taxon>rosids</taxon>
        <taxon>fabids</taxon>
        <taxon>Fabales</taxon>
        <taxon>Quillajaceae</taxon>
        <taxon>Quillaja</taxon>
    </lineage>
</organism>
<evidence type="ECO:0000256" key="3">
    <source>
        <dbReference type="ARBA" id="ARBA00011726"/>
    </source>
</evidence>
<comment type="similarity">
    <text evidence="2 10">Belongs to the Aux/IAA family.</text>
</comment>
<feature type="region of interest" description="Disordered" evidence="11">
    <location>
        <begin position="64"/>
        <end position="87"/>
    </location>
</feature>
<dbReference type="PANTHER" id="PTHR31734">
    <property type="entry name" value="AUXIN-RESPONSIVE PROTEIN IAA17"/>
    <property type="match status" value="1"/>
</dbReference>
<feature type="compositionally biased region" description="Polar residues" evidence="11">
    <location>
        <begin position="74"/>
        <end position="84"/>
    </location>
</feature>
<evidence type="ECO:0000256" key="11">
    <source>
        <dbReference type="SAM" id="MobiDB-lite"/>
    </source>
</evidence>
<accession>A0AAD7PKA8</accession>
<feature type="domain" description="PB1" evidence="12">
    <location>
        <begin position="140"/>
        <end position="224"/>
    </location>
</feature>
<evidence type="ECO:0000256" key="10">
    <source>
        <dbReference type="RuleBase" id="RU004549"/>
    </source>
</evidence>
<dbReference type="Gene3D" id="3.10.20.90">
    <property type="entry name" value="Phosphatidylinositol 3-kinase Catalytic Subunit, Chain A, domain 1"/>
    <property type="match status" value="1"/>
</dbReference>
<evidence type="ECO:0000256" key="2">
    <source>
        <dbReference type="ARBA" id="ARBA00006728"/>
    </source>
</evidence>
<keyword evidence="7 10" id="KW-0539">Nucleus</keyword>
<dbReference type="InterPro" id="IPR053793">
    <property type="entry name" value="PB1-like"/>
</dbReference>
<evidence type="ECO:0000256" key="7">
    <source>
        <dbReference type="ARBA" id="ARBA00023242"/>
    </source>
</evidence>
<dbReference type="GO" id="GO:0005634">
    <property type="term" value="C:nucleus"/>
    <property type="evidence" value="ECO:0007669"/>
    <property type="project" value="UniProtKB-SubCell"/>
</dbReference>
<sequence>MELNLGLTLSSHSPIKGFDLNKHGWNCDGCLESKNYVKNKRNFEEAFGKNGGTIQSLPLLVWSGQPNEEDDQSGQKNRTSFTTNKNKEEENHWVVGWPPIESWRKKQLHKHQGGQNNNDRIRIPLPAQNELPSGGTGSNSLYVKVKMEGVAITRKINLRLFNSYLTLTNTLISMFAKYQKCDKYEASYTLTYQDTGGDWLLAGDVPWQSFIDSVQRLEMLRNENQTA</sequence>
<evidence type="ECO:0000256" key="6">
    <source>
        <dbReference type="ARBA" id="ARBA00023163"/>
    </source>
</evidence>
<dbReference type="PROSITE" id="PS51745">
    <property type="entry name" value="PB1"/>
    <property type="match status" value="1"/>
</dbReference>
<dbReference type="AlphaFoldDB" id="A0AAD7PKA8"/>
<keyword evidence="6 10" id="KW-0804">Transcription</keyword>
<dbReference type="GO" id="GO:0006355">
    <property type="term" value="P:regulation of DNA-templated transcription"/>
    <property type="evidence" value="ECO:0007669"/>
    <property type="project" value="InterPro"/>
</dbReference>
<comment type="function">
    <text evidence="9">Aux/IAA proteins are short-lived transcriptional factors that function as repressors of early auxin response genes at low auxin concentrations. Repression is thought to result from the interaction with auxin response factors (ARFs), proteins that bind to the auxin-responsive promoter element (AuxRE). Formation of heterodimers with ARF proteins may alter their ability to modulate early auxin response genes expression.</text>
</comment>
<dbReference type="EMBL" id="JARAOO010000008">
    <property type="protein sequence ID" value="KAJ7958783.1"/>
    <property type="molecule type" value="Genomic_DNA"/>
</dbReference>
<reference evidence="13" key="1">
    <citation type="journal article" date="2023" name="Science">
        <title>Elucidation of the pathway for biosynthesis of saponin adjuvants from the soapbark tree.</title>
        <authorList>
            <person name="Reed J."/>
            <person name="Orme A."/>
            <person name="El-Demerdash A."/>
            <person name="Owen C."/>
            <person name="Martin L.B.B."/>
            <person name="Misra R.C."/>
            <person name="Kikuchi S."/>
            <person name="Rejzek M."/>
            <person name="Martin A.C."/>
            <person name="Harkess A."/>
            <person name="Leebens-Mack J."/>
            <person name="Louveau T."/>
            <person name="Stephenson M.J."/>
            <person name="Osbourn A."/>
        </authorList>
    </citation>
    <scope>NUCLEOTIDE SEQUENCE</scope>
    <source>
        <strain evidence="13">S10</strain>
    </source>
</reference>
<evidence type="ECO:0000256" key="9">
    <source>
        <dbReference type="ARBA" id="ARBA00025283"/>
    </source>
</evidence>
<keyword evidence="8 10" id="KW-0927">Auxin signaling pathway</keyword>
<evidence type="ECO:0000313" key="13">
    <source>
        <dbReference type="EMBL" id="KAJ7958783.1"/>
    </source>
</evidence>
<comment type="subunit">
    <text evidence="3 10">Homodimers and heterodimers.</text>
</comment>
<evidence type="ECO:0000256" key="4">
    <source>
        <dbReference type="ARBA" id="ARBA00022491"/>
    </source>
</evidence>
<name>A0AAD7PKA8_QUISA</name>
<proteinExistence type="inferred from homology"/>
<comment type="subcellular location">
    <subcellularLocation>
        <location evidence="1 10">Nucleus</location>
    </subcellularLocation>
</comment>
<dbReference type="InterPro" id="IPR003311">
    <property type="entry name" value="AUX_IAA"/>
</dbReference>
<keyword evidence="14" id="KW-1185">Reference proteome</keyword>
<protein>
    <recommendedName>
        <fullName evidence="10">Auxin-induced protein</fullName>
    </recommendedName>
</protein>
<dbReference type="InterPro" id="IPR033389">
    <property type="entry name" value="AUX/IAA_dom"/>
</dbReference>
<dbReference type="Proteomes" id="UP001163823">
    <property type="component" value="Chromosome 8"/>
</dbReference>
<evidence type="ECO:0000256" key="5">
    <source>
        <dbReference type="ARBA" id="ARBA00023015"/>
    </source>
</evidence>
<evidence type="ECO:0000259" key="12">
    <source>
        <dbReference type="PROSITE" id="PS51745"/>
    </source>
</evidence>
<evidence type="ECO:0000256" key="8">
    <source>
        <dbReference type="ARBA" id="ARBA00023294"/>
    </source>
</evidence>
<dbReference type="GO" id="GO:0009734">
    <property type="term" value="P:auxin-activated signaling pathway"/>
    <property type="evidence" value="ECO:0007669"/>
    <property type="project" value="UniProtKB-UniRule"/>
</dbReference>
<dbReference type="KEGG" id="qsa:O6P43_019450"/>
<evidence type="ECO:0000256" key="1">
    <source>
        <dbReference type="ARBA" id="ARBA00004123"/>
    </source>
</evidence>
<gene>
    <name evidence="13" type="ORF">O6P43_019450</name>
</gene>
<evidence type="ECO:0000313" key="14">
    <source>
        <dbReference type="Proteomes" id="UP001163823"/>
    </source>
</evidence>
<dbReference type="Pfam" id="PF02309">
    <property type="entry name" value="AUX_IAA"/>
    <property type="match status" value="1"/>
</dbReference>
<keyword evidence="5 10" id="KW-0805">Transcription regulation</keyword>
<keyword evidence="4 10" id="KW-0678">Repressor</keyword>
<dbReference type="SUPFAM" id="SSF54277">
    <property type="entry name" value="CAD &amp; PB1 domains"/>
    <property type="match status" value="1"/>
</dbReference>
<comment type="caution">
    <text evidence="13">The sequence shown here is derived from an EMBL/GenBank/DDBJ whole genome shotgun (WGS) entry which is preliminary data.</text>
</comment>
<dbReference type="PANTHER" id="PTHR31734:SF44">
    <property type="entry name" value="AUXIN-RESPONSIVE PROTEIN"/>
    <property type="match status" value="1"/>
</dbReference>